<dbReference type="InterPro" id="IPR036291">
    <property type="entry name" value="NAD(P)-bd_dom_sf"/>
</dbReference>
<evidence type="ECO:0000256" key="14">
    <source>
        <dbReference type="RuleBase" id="RU003960"/>
    </source>
</evidence>
<dbReference type="NCBIfam" id="NF007922">
    <property type="entry name" value="PRK10637.1"/>
    <property type="match status" value="1"/>
</dbReference>
<dbReference type="InterPro" id="IPR000878">
    <property type="entry name" value="4pyrrol_Mease"/>
</dbReference>
<dbReference type="Gene3D" id="3.40.1010.10">
    <property type="entry name" value="Cobalt-precorrin-4 Transmethylase, Domain 1"/>
    <property type="match status" value="1"/>
</dbReference>
<proteinExistence type="inferred from homology"/>
<keyword evidence="7 17" id="KW-0560">Oxidoreductase</keyword>
<dbReference type="GO" id="GO:0051266">
    <property type="term" value="F:sirohydrochlorin ferrochelatase activity"/>
    <property type="evidence" value="ECO:0007669"/>
    <property type="project" value="UniProtKB-EC"/>
</dbReference>
<dbReference type="PANTHER" id="PTHR45790">
    <property type="entry name" value="SIROHEME SYNTHASE-RELATED"/>
    <property type="match status" value="1"/>
</dbReference>
<comment type="pathway">
    <text evidence="1">Porphyrin-containing compound metabolism; siroheme biosynthesis; sirohydrochlorin from precorrin-2: step 1/1.</text>
</comment>
<dbReference type="Pfam" id="PF00590">
    <property type="entry name" value="TP_methylase"/>
    <property type="match status" value="1"/>
</dbReference>
<evidence type="ECO:0000256" key="9">
    <source>
        <dbReference type="ARBA" id="ARBA00023239"/>
    </source>
</evidence>
<comment type="caution">
    <text evidence="17">The sequence shown here is derived from an EMBL/GenBank/DDBJ whole genome shotgun (WGS) entry which is preliminary data.</text>
</comment>
<evidence type="ECO:0000256" key="4">
    <source>
        <dbReference type="ARBA" id="ARBA00022603"/>
    </source>
</evidence>
<dbReference type="InterPro" id="IPR019478">
    <property type="entry name" value="Sirohaem_synthase_dimer_dom"/>
</dbReference>
<evidence type="ECO:0000256" key="3">
    <source>
        <dbReference type="ARBA" id="ARBA00022573"/>
    </source>
</evidence>
<dbReference type="CDD" id="cd11642">
    <property type="entry name" value="SUMT"/>
    <property type="match status" value="1"/>
</dbReference>
<gene>
    <name evidence="17" type="primary">cysG</name>
    <name evidence="17" type="ORF">QNA08_07905</name>
</gene>
<evidence type="ECO:0000313" key="18">
    <source>
        <dbReference type="Proteomes" id="UP001321492"/>
    </source>
</evidence>
<dbReference type="InterPro" id="IPR014776">
    <property type="entry name" value="4pyrrole_Mease_sub2"/>
</dbReference>
<evidence type="ECO:0000256" key="1">
    <source>
        <dbReference type="ARBA" id="ARBA00005010"/>
    </source>
</evidence>
<organism evidence="17 18">
    <name type="scientific">Chelatococcus albus</name>
    <dbReference type="NCBI Taxonomy" id="3047466"/>
    <lineage>
        <taxon>Bacteria</taxon>
        <taxon>Pseudomonadati</taxon>
        <taxon>Pseudomonadota</taxon>
        <taxon>Alphaproteobacteria</taxon>
        <taxon>Hyphomicrobiales</taxon>
        <taxon>Chelatococcaceae</taxon>
        <taxon>Chelatococcus</taxon>
    </lineage>
</organism>
<dbReference type="Proteomes" id="UP001321492">
    <property type="component" value="Unassembled WGS sequence"/>
</dbReference>
<dbReference type="NCBIfam" id="TIGR01469">
    <property type="entry name" value="cobA_cysG_Cterm"/>
    <property type="match status" value="1"/>
</dbReference>
<keyword evidence="11" id="KW-0511">Multifunctional enzyme</keyword>
<dbReference type="EC" id="2.1.1.107" evidence="17"/>
<keyword evidence="4 14" id="KW-0489">Methyltransferase</keyword>
<dbReference type="InterPro" id="IPR014777">
    <property type="entry name" value="4pyrrole_Mease_sub1"/>
</dbReference>
<evidence type="ECO:0000256" key="7">
    <source>
        <dbReference type="ARBA" id="ARBA00023002"/>
    </source>
</evidence>
<keyword evidence="9 17" id="KW-0456">Lyase</keyword>
<dbReference type="Gene3D" id="3.30.950.10">
    <property type="entry name" value="Methyltransferase, Cobalt-precorrin-4 Transmethylase, Domain 2"/>
    <property type="match status" value="1"/>
</dbReference>
<evidence type="ECO:0000259" key="16">
    <source>
        <dbReference type="Pfam" id="PF10414"/>
    </source>
</evidence>
<dbReference type="InterPro" id="IPR006367">
    <property type="entry name" value="Sirohaem_synthase_N"/>
</dbReference>
<dbReference type="Gene3D" id="3.40.50.720">
    <property type="entry name" value="NAD(P)-binding Rossmann-like Domain"/>
    <property type="match status" value="1"/>
</dbReference>
<dbReference type="GO" id="GO:0032259">
    <property type="term" value="P:methylation"/>
    <property type="evidence" value="ECO:0007669"/>
    <property type="project" value="UniProtKB-KW"/>
</dbReference>
<comment type="similarity">
    <text evidence="2 14">Belongs to the precorrin methyltransferase family.</text>
</comment>
<dbReference type="InterPro" id="IPR035996">
    <property type="entry name" value="4pyrrol_Methylase_sf"/>
</dbReference>
<evidence type="ECO:0000256" key="5">
    <source>
        <dbReference type="ARBA" id="ARBA00022679"/>
    </source>
</evidence>
<feature type="domain" description="Sirohaem synthase dimerisation" evidence="16">
    <location>
        <begin position="154"/>
        <end position="210"/>
    </location>
</feature>
<dbReference type="Pfam" id="PF13241">
    <property type="entry name" value="NAD_binding_7"/>
    <property type="match status" value="1"/>
</dbReference>
<name>A0ABT7AH39_9HYPH</name>
<evidence type="ECO:0000256" key="12">
    <source>
        <dbReference type="ARBA" id="ARBA00025705"/>
    </source>
</evidence>
<sequence>MPRLRFFPISFDVAGKAVVVAGGTGAALAKLRLLAKSQAHLRLVTAEAEPALTAFAAEHGIEHRTSELTLADLADAALLFVATGDKDRDAIFAGLGRAAGIPVNVVDRPHLSDFAVPAIVDRAPVAVAISTDGLAPVLAQRLRAAIEALLPPEFGRLGELARSLRSAILSALPTNAQRLRFWNRLIDGRAADLALAGNLAAARRAALSALAGSTGEEAGIVWLIGAGPGAADLLTLRAQRLLLEADVIVHDRLVPDAVIEMGRRDAERIGVGKAKGRHSVTQGEIDALLVRLAREGKRVARLKAGDPLVFGRAGEELAALRAAGIRVEVVPGVTAALAAAADAGVPLTLRGVAASLTFATGHGAEGSEPAGWPAIAAAGGTVAVYMGRTAAAETRERFLAGGVALETPVLAVENAGRAEARLFAGTLADLPALAARADVDGPVLILVGPAVAHGALADAEPIVPAAAAPVLAAVA</sequence>
<dbReference type="PROSITE" id="PS00840">
    <property type="entry name" value="SUMT_2"/>
    <property type="match status" value="1"/>
</dbReference>
<dbReference type="SUPFAM" id="SSF51735">
    <property type="entry name" value="NAD(P)-binding Rossmann-fold domains"/>
    <property type="match status" value="1"/>
</dbReference>
<dbReference type="SUPFAM" id="SSF75615">
    <property type="entry name" value="Siroheme synthase middle domains-like"/>
    <property type="match status" value="1"/>
</dbReference>
<dbReference type="Gene3D" id="1.10.8.210">
    <property type="entry name" value="Sirohaem synthase, dimerisation domain"/>
    <property type="match status" value="1"/>
</dbReference>
<evidence type="ECO:0000256" key="2">
    <source>
        <dbReference type="ARBA" id="ARBA00005879"/>
    </source>
</evidence>
<dbReference type="GO" id="GO:0043115">
    <property type="term" value="F:precorrin-2 dehydrogenase activity"/>
    <property type="evidence" value="ECO:0007669"/>
    <property type="project" value="UniProtKB-EC"/>
</dbReference>
<keyword evidence="18" id="KW-1185">Reference proteome</keyword>
<protein>
    <submittedName>
        <fullName evidence="17">Siroheme synthase CysG</fullName>
        <ecNumber evidence="17">1.3.1.76</ecNumber>
        <ecNumber evidence="17">2.1.1.107</ecNumber>
        <ecNumber evidence="17">4.99.1.4</ecNumber>
    </submittedName>
</protein>
<accession>A0ABT7AH39</accession>
<dbReference type="InterPro" id="IPR050161">
    <property type="entry name" value="Siro_Cobalamin_biosynth"/>
</dbReference>
<keyword evidence="10" id="KW-0627">Porphyrin biosynthesis</keyword>
<dbReference type="NCBIfam" id="TIGR01470">
    <property type="entry name" value="cysG_Nterm"/>
    <property type="match status" value="1"/>
</dbReference>
<dbReference type="SUPFAM" id="SSF53790">
    <property type="entry name" value="Tetrapyrrole methylase"/>
    <property type="match status" value="1"/>
</dbReference>
<dbReference type="InterPro" id="IPR006366">
    <property type="entry name" value="CobA/CysG_C"/>
</dbReference>
<dbReference type="EMBL" id="JASJEV010000004">
    <property type="protein sequence ID" value="MDJ1158154.1"/>
    <property type="molecule type" value="Genomic_DNA"/>
</dbReference>
<dbReference type="InterPro" id="IPR012409">
    <property type="entry name" value="Sirohaem_synth"/>
</dbReference>
<evidence type="ECO:0000313" key="17">
    <source>
        <dbReference type="EMBL" id="MDJ1158154.1"/>
    </source>
</evidence>
<dbReference type="EC" id="4.99.1.4" evidence="17"/>
<reference evidence="17 18" key="1">
    <citation type="submission" date="2023-05" db="EMBL/GenBank/DDBJ databases">
        <title>Chelatococcus sp. nov., a moderately thermophilic bacterium isolated from hot spring microbial mat.</title>
        <authorList>
            <person name="Hu C.-J."/>
            <person name="Li W.-J."/>
        </authorList>
    </citation>
    <scope>NUCLEOTIDE SEQUENCE [LARGE SCALE GENOMIC DNA]</scope>
    <source>
        <strain evidence="17 18">SYSU G07232</strain>
    </source>
</reference>
<evidence type="ECO:0000256" key="10">
    <source>
        <dbReference type="ARBA" id="ARBA00023244"/>
    </source>
</evidence>
<feature type="domain" description="Tetrapyrrole methylase" evidence="15">
    <location>
        <begin position="221"/>
        <end position="430"/>
    </location>
</feature>
<dbReference type="EC" id="1.3.1.76" evidence="17"/>
<evidence type="ECO:0000256" key="13">
    <source>
        <dbReference type="ARBA" id="ARBA00047561"/>
    </source>
</evidence>
<dbReference type="PANTHER" id="PTHR45790:SF3">
    <property type="entry name" value="S-ADENOSYL-L-METHIONINE-DEPENDENT UROPORPHYRINOGEN III METHYLTRANSFERASE, CHLOROPLASTIC"/>
    <property type="match status" value="1"/>
</dbReference>
<dbReference type="RefSeq" id="WP_283740155.1">
    <property type="nucleotide sequence ID" value="NZ_JASJEV010000004.1"/>
</dbReference>
<dbReference type="GO" id="GO:0004851">
    <property type="term" value="F:uroporphyrin-III C-methyltransferase activity"/>
    <property type="evidence" value="ECO:0007669"/>
    <property type="project" value="UniProtKB-EC"/>
</dbReference>
<dbReference type="InterPro" id="IPR037115">
    <property type="entry name" value="Sirohaem_synt_dimer_dom_sf"/>
</dbReference>
<evidence type="ECO:0000259" key="15">
    <source>
        <dbReference type="Pfam" id="PF00590"/>
    </source>
</evidence>
<keyword evidence="5 14" id="KW-0808">Transferase</keyword>
<keyword evidence="8" id="KW-0520">NAD</keyword>
<comment type="pathway">
    <text evidence="12">Porphyrin-containing compound metabolism; siroheme biosynthesis; precorrin-2 from uroporphyrinogen III: step 1/1.</text>
</comment>
<dbReference type="PROSITE" id="PS00839">
    <property type="entry name" value="SUMT_1"/>
    <property type="match status" value="1"/>
</dbReference>
<dbReference type="InterPro" id="IPR003043">
    <property type="entry name" value="Uropor_MeTrfase_CS"/>
</dbReference>
<evidence type="ECO:0000256" key="11">
    <source>
        <dbReference type="ARBA" id="ARBA00023268"/>
    </source>
</evidence>
<keyword evidence="6" id="KW-0949">S-adenosyl-L-methionine</keyword>
<comment type="catalytic activity">
    <reaction evidence="13">
        <text>precorrin-2 + NAD(+) = sirohydrochlorin + NADH + 2 H(+)</text>
        <dbReference type="Rhea" id="RHEA:15613"/>
        <dbReference type="ChEBI" id="CHEBI:15378"/>
        <dbReference type="ChEBI" id="CHEBI:57540"/>
        <dbReference type="ChEBI" id="CHEBI:57945"/>
        <dbReference type="ChEBI" id="CHEBI:58351"/>
        <dbReference type="ChEBI" id="CHEBI:58827"/>
        <dbReference type="EC" id="1.3.1.76"/>
    </reaction>
</comment>
<keyword evidence="3" id="KW-0169">Cobalamin biosynthesis</keyword>
<evidence type="ECO:0000256" key="8">
    <source>
        <dbReference type="ARBA" id="ARBA00023027"/>
    </source>
</evidence>
<dbReference type="NCBIfam" id="NF004790">
    <property type="entry name" value="PRK06136.1"/>
    <property type="match status" value="1"/>
</dbReference>
<dbReference type="Gene3D" id="3.30.160.110">
    <property type="entry name" value="Siroheme synthase, domain 2"/>
    <property type="match status" value="1"/>
</dbReference>
<dbReference type="PIRSF" id="PIRSF036426">
    <property type="entry name" value="Sirohaem_synth"/>
    <property type="match status" value="1"/>
</dbReference>
<evidence type="ECO:0000256" key="6">
    <source>
        <dbReference type="ARBA" id="ARBA00022691"/>
    </source>
</evidence>
<dbReference type="Pfam" id="PF10414">
    <property type="entry name" value="CysG_dimeriser"/>
    <property type="match status" value="1"/>
</dbReference>